<evidence type="ECO:0000259" key="2">
    <source>
        <dbReference type="Pfam" id="PF00534"/>
    </source>
</evidence>
<gene>
    <name evidence="3" type="ORF">OXH55_07760</name>
</gene>
<dbReference type="Gene3D" id="3.40.50.2000">
    <property type="entry name" value="Glycogen Phosphorylase B"/>
    <property type="match status" value="2"/>
</dbReference>
<dbReference type="SUPFAM" id="SSF53756">
    <property type="entry name" value="UDP-Glycosyltransferase/glycogen phosphorylase"/>
    <property type="match status" value="1"/>
</dbReference>
<dbReference type="Pfam" id="PF00534">
    <property type="entry name" value="Glycos_transf_1"/>
    <property type="match status" value="1"/>
</dbReference>
<dbReference type="PANTHER" id="PTHR46401">
    <property type="entry name" value="GLYCOSYLTRANSFERASE WBBK-RELATED"/>
    <property type="match status" value="1"/>
</dbReference>
<comment type="caution">
    <text evidence="3">The sequence shown here is derived from an EMBL/GenBank/DDBJ whole genome shotgun (WGS) entry which is preliminary data.</text>
</comment>
<reference evidence="3" key="1">
    <citation type="submission" date="2022-12" db="EMBL/GenBank/DDBJ databases">
        <authorList>
            <person name="Wang J."/>
        </authorList>
    </citation>
    <scope>NUCLEOTIDE SEQUENCE</scope>
    <source>
        <strain evidence="3">HY-42-06</strain>
    </source>
</reference>
<keyword evidence="1" id="KW-0808">Transferase</keyword>
<name>A0ABT4CNA8_9CLOT</name>
<protein>
    <submittedName>
        <fullName evidence="3">Glycosyltransferase family 4 protein</fullName>
    </submittedName>
</protein>
<dbReference type="EMBL" id="JAPQES010000002">
    <property type="protein sequence ID" value="MCY6370530.1"/>
    <property type="molecule type" value="Genomic_DNA"/>
</dbReference>
<accession>A0ABT4CNA8</accession>
<dbReference type="Proteomes" id="UP001079657">
    <property type="component" value="Unassembled WGS sequence"/>
</dbReference>
<dbReference type="InterPro" id="IPR001296">
    <property type="entry name" value="Glyco_trans_1"/>
</dbReference>
<feature type="domain" description="Glycosyl transferase family 1" evidence="2">
    <location>
        <begin position="162"/>
        <end position="293"/>
    </location>
</feature>
<evidence type="ECO:0000313" key="3">
    <source>
        <dbReference type="EMBL" id="MCY6370530.1"/>
    </source>
</evidence>
<proteinExistence type="predicted"/>
<dbReference type="CDD" id="cd03801">
    <property type="entry name" value="GT4_PimA-like"/>
    <property type="match status" value="1"/>
</dbReference>
<evidence type="ECO:0000313" key="4">
    <source>
        <dbReference type="Proteomes" id="UP001079657"/>
    </source>
</evidence>
<organism evidence="3 4">
    <name type="scientific">Clostridium ganghwense</name>
    <dbReference type="NCBI Taxonomy" id="312089"/>
    <lineage>
        <taxon>Bacteria</taxon>
        <taxon>Bacillati</taxon>
        <taxon>Bacillota</taxon>
        <taxon>Clostridia</taxon>
        <taxon>Eubacteriales</taxon>
        <taxon>Clostridiaceae</taxon>
        <taxon>Clostridium</taxon>
    </lineage>
</organism>
<dbReference type="PANTHER" id="PTHR46401:SF2">
    <property type="entry name" value="GLYCOSYLTRANSFERASE WBBK-RELATED"/>
    <property type="match status" value="1"/>
</dbReference>
<evidence type="ECO:0000256" key="1">
    <source>
        <dbReference type="ARBA" id="ARBA00022679"/>
    </source>
</evidence>
<sequence>MRILLCIRDDYVKNFAGDSMQVLKTAEYLRKLGVKVYINDGRIVDYSNYDIIHLFNLTRITETYRYYKIACKYKKYIVISPIYWDLLKYYVHVNDKENINVWKKYELYRKEILYGCKRIYPNSKIEKELLNKEYGKRLPCTVIYNGVDILNNKYNIYNFKKKYKLNDYVLCAARICPRKNQLALAKACKELGYKLVLIGNINNRKYYKYCIKYKNVRYLGFMNSNNLYSAYSCARVHVLPSFLETPGLTSLEAAALGCNVVSTEIGSAREYFQDLALYYNPYKENEILDIVDKGFKRDKNDTLKKHVIKNYSWDVCIKELYKSYRDMLK</sequence>
<dbReference type="RefSeq" id="WP_268049265.1">
    <property type="nucleotide sequence ID" value="NZ_JAPQES010000002.1"/>
</dbReference>
<keyword evidence="4" id="KW-1185">Reference proteome</keyword>